<keyword evidence="4" id="KW-0813">Transport</keyword>
<feature type="transmembrane region" description="Helical" evidence="10">
    <location>
        <begin position="319"/>
        <end position="341"/>
    </location>
</feature>
<dbReference type="Proteomes" id="UP000299580">
    <property type="component" value="Chromosome"/>
</dbReference>
<evidence type="ECO:0000256" key="9">
    <source>
        <dbReference type="ARBA" id="ARBA00023251"/>
    </source>
</evidence>
<dbReference type="InterPro" id="IPR045070">
    <property type="entry name" value="MATE_MepA-like"/>
</dbReference>
<dbReference type="Pfam" id="PF01554">
    <property type="entry name" value="MatE"/>
    <property type="match status" value="2"/>
</dbReference>
<feature type="transmembrane region" description="Helical" evidence="10">
    <location>
        <begin position="361"/>
        <end position="383"/>
    </location>
</feature>
<dbReference type="InterPro" id="IPR051327">
    <property type="entry name" value="MATE_MepA_subfamily"/>
</dbReference>
<evidence type="ECO:0000256" key="4">
    <source>
        <dbReference type="ARBA" id="ARBA00022448"/>
    </source>
</evidence>
<keyword evidence="7 10" id="KW-1133">Transmembrane helix</keyword>
<proteinExistence type="inferred from homology"/>
<feature type="transmembrane region" description="Helical" evidence="10">
    <location>
        <begin position="142"/>
        <end position="163"/>
    </location>
</feature>
<evidence type="ECO:0000256" key="7">
    <source>
        <dbReference type="ARBA" id="ARBA00022989"/>
    </source>
</evidence>
<feature type="transmembrane region" description="Helical" evidence="10">
    <location>
        <begin position="175"/>
        <end position="194"/>
    </location>
</feature>
<evidence type="ECO:0000313" key="11">
    <source>
        <dbReference type="EMBL" id="QCR09073.1"/>
    </source>
</evidence>
<evidence type="ECO:0000256" key="10">
    <source>
        <dbReference type="SAM" id="Phobius"/>
    </source>
</evidence>
<organism evidence="11 12">
    <name type="scientific">Brenneria rubrifaciens</name>
    <dbReference type="NCBI Taxonomy" id="55213"/>
    <lineage>
        <taxon>Bacteria</taxon>
        <taxon>Pseudomonadati</taxon>
        <taxon>Pseudomonadota</taxon>
        <taxon>Gammaproteobacteria</taxon>
        <taxon>Enterobacterales</taxon>
        <taxon>Pectobacteriaceae</taxon>
        <taxon>Brenneria</taxon>
    </lineage>
</organism>
<feature type="transmembrane region" description="Helical" evidence="10">
    <location>
        <begin position="419"/>
        <end position="438"/>
    </location>
</feature>
<dbReference type="KEGG" id="brb:EH207_11365"/>
<dbReference type="InterPro" id="IPR002528">
    <property type="entry name" value="MATE_fam"/>
</dbReference>
<comment type="subcellular location">
    <subcellularLocation>
        <location evidence="1">Cell inner membrane</location>
        <topology evidence="1">Multi-pass membrane protein</topology>
    </subcellularLocation>
</comment>
<feature type="transmembrane region" description="Helical" evidence="10">
    <location>
        <begin position="390"/>
        <end position="413"/>
    </location>
</feature>
<keyword evidence="9" id="KW-0046">Antibiotic resistance</keyword>
<evidence type="ECO:0000256" key="3">
    <source>
        <dbReference type="ARBA" id="ARBA00022106"/>
    </source>
</evidence>
<name>A0A4V1F9X3_9GAMM</name>
<feature type="transmembrane region" description="Helical" evidence="10">
    <location>
        <begin position="20"/>
        <end position="43"/>
    </location>
</feature>
<dbReference type="PANTHER" id="PTHR43823:SF3">
    <property type="entry name" value="MULTIDRUG EXPORT PROTEIN MEPA"/>
    <property type="match status" value="1"/>
</dbReference>
<dbReference type="EMBL" id="CP034035">
    <property type="protein sequence ID" value="QCR09073.1"/>
    <property type="molecule type" value="Genomic_DNA"/>
</dbReference>
<evidence type="ECO:0000256" key="1">
    <source>
        <dbReference type="ARBA" id="ARBA00004429"/>
    </source>
</evidence>
<feature type="transmembrane region" description="Helical" evidence="10">
    <location>
        <begin position="55"/>
        <end position="78"/>
    </location>
</feature>
<evidence type="ECO:0000313" key="12">
    <source>
        <dbReference type="Proteomes" id="UP000299580"/>
    </source>
</evidence>
<dbReference type="GO" id="GO:0015297">
    <property type="term" value="F:antiporter activity"/>
    <property type="evidence" value="ECO:0007669"/>
    <property type="project" value="InterPro"/>
</dbReference>
<keyword evidence="5" id="KW-1003">Cell membrane</keyword>
<feature type="transmembrane region" description="Helical" evidence="10">
    <location>
        <begin position="99"/>
        <end position="122"/>
    </location>
</feature>
<keyword evidence="12" id="KW-1185">Reference proteome</keyword>
<dbReference type="RefSeq" id="WP_137714086.1">
    <property type="nucleotide sequence ID" value="NZ_CP034035.1"/>
</dbReference>
<reference evidence="11 12" key="1">
    <citation type="submission" date="2018-11" db="EMBL/GenBank/DDBJ databases">
        <title>Genome sequences of Brenneria nigrifluens and Brenneria rubrifaciens.</title>
        <authorList>
            <person name="Poret-Peterson A.T."/>
            <person name="McClean A.E."/>
            <person name="Kluepfel D.A."/>
        </authorList>
    </citation>
    <scope>NUCLEOTIDE SEQUENCE [LARGE SCALE GENOMIC DNA]</scope>
    <source>
        <strain evidence="11 12">6D370</strain>
    </source>
</reference>
<comment type="similarity">
    <text evidence="2">Belongs to the multi antimicrobial extrusion (MATE) (TC 2.A.66.1) family. MepA subfamily.</text>
</comment>
<protein>
    <recommendedName>
        <fullName evidence="3">Multidrug export protein MepA</fullName>
    </recommendedName>
</protein>
<dbReference type="NCBIfam" id="TIGR00797">
    <property type="entry name" value="matE"/>
    <property type="match status" value="1"/>
</dbReference>
<dbReference type="OrthoDB" id="9806302at2"/>
<feature type="transmembrane region" description="Helical" evidence="10">
    <location>
        <begin position="239"/>
        <end position="264"/>
    </location>
</feature>
<dbReference type="GO" id="GO:0005886">
    <property type="term" value="C:plasma membrane"/>
    <property type="evidence" value="ECO:0007669"/>
    <property type="project" value="UniProtKB-SubCell"/>
</dbReference>
<evidence type="ECO:0000256" key="2">
    <source>
        <dbReference type="ARBA" id="ARBA00008417"/>
    </source>
</evidence>
<sequence>MKTPVKNSQNLDGLANDDIFPLILKLAIPTIIGVSVSALYQLLNAFFIGRLGTHAIAAMALTFPFAIAISTIGICFGAGGASFVSRSLGSGKIKEAGRYALSSFLGGLITALLLSFLIRSASLKIFVFMGAENETLILSQRYLRWLLMGYILVVINMISGFIVRAEGNTRMSMKTQLMAFGCNAILDPIFIFYFNFGIEGAGIATLLGQCASVAMYIIHFSTGKSAINLTQGLAAKKDVFAILGIGFPTALNALLQVVSISFLNRVALQYGDAVVAGIGISSRLLMVAALPLNGLCMGAQVLVGYNIGADKFQRVRDVIKTLSLLACGSALLYSLICLAFSEQMASFFSDDKQVIDVASLSIQIFHLAMPFIALQQIFLMYFQSIGVAKIALYVSLLRYLVLTLPLLWILPWYWNVSGIYWAFPLADIVTGLIGFAILRAQMSSLKRTDSARLW</sequence>
<dbReference type="PANTHER" id="PTHR43823">
    <property type="entry name" value="SPORULATION PROTEIN YKVU"/>
    <property type="match status" value="1"/>
</dbReference>
<evidence type="ECO:0000256" key="6">
    <source>
        <dbReference type="ARBA" id="ARBA00022692"/>
    </source>
</evidence>
<dbReference type="CDD" id="cd13143">
    <property type="entry name" value="MATE_MepA_like"/>
    <property type="match status" value="1"/>
</dbReference>
<dbReference type="InterPro" id="IPR048279">
    <property type="entry name" value="MdtK-like"/>
</dbReference>
<accession>A0A4V1F9X3</accession>
<feature type="transmembrane region" description="Helical" evidence="10">
    <location>
        <begin position="284"/>
        <end position="307"/>
    </location>
</feature>
<evidence type="ECO:0000256" key="8">
    <source>
        <dbReference type="ARBA" id="ARBA00023136"/>
    </source>
</evidence>
<gene>
    <name evidence="11" type="ORF">EH207_11365</name>
</gene>
<keyword evidence="6 10" id="KW-0812">Transmembrane</keyword>
<dbReference type="GO" id="GO:0042910">
    <property type="term" value="F:xenobiotic transmembrane transporter activity"/>
    <property type="evidence" value="ECO:0007669"/>
    <property type="project" value="InterPro"/>
</dbReference>
<evidence type="ECO:0000256" key="5">
    <source>
        <dbReference type="ARBA" id="ARBA00022475"/>
    </source>
</evidence>
<dbReference type="AlphaFoldDB" id="A0A4V1F9X3"/>
<keyword evidence="8 10" id="KW-0472">Membrane</keyword>
<dbReference type="PIRSF" id="PIRSF006603">
    <property type="entry name" value="DinF"/>
    <property type="match status" value="1"/>
</dbReference>
<feature type="transmembrane region" description="Helical" evidence="10">
    <location>
        <begin position="200"/>
        <end position="218"/>
    </location>
</feature>
<dbReference type="GO" id="GO:0046677">
    <property type="term" value="P:response to antibiotic"/>
    <property type="evidence" value="ECO:0007669"/>
    <property type="project" value="UniProtKB-KW"/>
</dbReference>